<dbReference type="GO" id="GO:0006310">
    <property type="term" value="P:DNA recombination"/>
    <property type="evidence" value="ECO:0007669"/>
    <property type="project" value="UniProtKB-KW"/>
</dbReference>
<dbReference type="InterPro" id="IPR050090">
    <property type="entry name" value="Tyrosine_recombinase_XerCD"/>
</dbReference>
<dbReference type="PROSITE" id="PS51898">
    <property type="entry name" value="TYR_RECOMBINASE"/>
    <property type="match status" value="1"/>
</dbReference>
<dbReference type="EMBL" id="VWLX01000029">
    <property type="protein sequence ID" value="KAA3798479.1"/>
    <property type="molecule type" value="Genomic_DNA"/>
</dbReference>
<dbReference type="EMBL" id="QRVZ01000002">
    <property type="protein sequence ID" value="RGS87524.1"/>
    <property type="molecule type" value="Genomic_DNA"/>
</dbReference>
<organism evidence="6 7">
    <name type="scientific">Bacteroides ovatus</name>
    <dbReference type="NCBI Taxonomy" id="28116"/>
    <lineage>
        <taxon>Bacteria</taxon>
        <taxon>Pseudomonadati</taxon>
        <taxon>Bacteroidota</taxon>
        <taxon>Bacteroidia</taxon>
        <taxon>Bacteroidales</taxon>
        <taxon>Bacteroidaceae</taxon>
        <taxon>Bacteroides</taxon>
    </lineage>
</organism>
<evidence type="ECO:0000313" key="6">
    <source>
        <dbReference type="EMBL" id="RGS87524.1"/>
    </source>
</evidence>
<protein>
    <submittedName>
        <fullName evidence="6">Site-specific integrase</fullName>
    </submittedName>
</protein>
<dbReference type="InterPro" id="IPR013762">
    <property type="entry name" value="Integrase-like_cat_sf"/>
</dbReference>
<accession>A0A395W5P8</accession>
<dbReference type="Proteomes" id="UP000460135">
    <property type="component" value="Unassembled WGS sequence"/>
</dbReference>
<evidence type="ECO:0000313" key="5">
    <source>
        <dbReference type="EMBL" id="KAA3798479.1"/>
    </source>
</evidence>
<dbReference type="GO" id="GO:0003677">
    <property type="term" value="F:DNA binding"/>
    <property type="evidence" value="ECO:0007669"/>
    <property type="project" value="UniProtKB-KW"/>
</dbReference>
<dbReference type="GO" id="GO:0015074">
    <property type="term" value="P:DNA integration"/>
    <property type="evidence" value="ECO:0007669"/>
    <property type="project" value="InterPro"/>
</dbReference>
<dbReference type="Pfam" id="PF13102">
    <property type="entry name" value="Phage_int_SAM_5"/>
    <property type="match status" value="1"/>
</dbReference>
<dbReference type="InterPro" id="IPR011010">
    <property type="entry name" value="DNA_brk_join_enz"/>
</dbReference>
<evidence type="ECO:0000313" key="8">
    <source>
        <dbReference type="Proteomes" id="UP000460135"/>
    </source>
</evidence>
<dbReference type="InterPro" id="IPR002104">
    <property type="entry name" value="Integrase_catalytic"/>
</dbReference>
<evidence type="ECO:0000256" key="2">
    <source>
        <dbReference type="ARBA" id="ARBA00023125"/>
    </source>
</evidence>
<dbReference type="RefSeq" id="WP_118418286.1">
    <property type="nucleotide sequence ID" value="NZ_JADMVQ010000002.1"/>
</dbReference>
<gene>
    <name evidence="6" type="ORF">DWX70_03485</name>
    <name evidence="5" type="ORF">F3F51_26385</name>
</gene>
<evidence type="ECO:0000256" key="1">
    <source>
        <dbReference type="ARBA" id="ARBA00008857"/>
    </source>
</evidence>
<dbReference type="Gene3D" id="1.10.443.10">
    <property type="entry name" value="Intergrase catalytic core"/>
    <property type="match status" value="1"/>
</dbReference>
<evidence type="ECO:0000256" key="3">
    <source>
        <dbReference type="ARBA" id="ARBA00023172"/>
    </source>
</evidence>
<dbReference type="InterPro" id="IPR035386">
    <property type="entry name" value="Arm-DNA-bind_5"/>
</dbReference>
<dbReference type="Proteomes" id="UP000266492">
    <property type="component" value="Unassembled WGS sequence"/>
</dbReference>
<dbReference type="PANTHER" id="PTHR30349:SF64">
    <property type="entry name" value="PROPHAGE INTEGRASE INTD-RELATED"/>
    <property type="match status" value="1"/>
</dbReference>
<evidence type="ECO:0000313" key="7">
    <source>
        <dbReference type="Proteomes" id="UP000266492"/>
    </source>
</evidence>
<comment type="caution">
    <text evidence="6">The sequence shown here is derived from an EMBL/GenBank/DDBJ whole genome shotgun (WGS) entry which is preliminary data.</text>
</comment>
<dbReference type="AlphaFoldDB" id="A0A395W5P8"/>
<dbReference type="CDD" id="cd01185">
    <property type="entry name" value="INTN1_C_like"/>
    <property type="match status" value="1"/>
</dbReference>
<keyword evidence="3" id="KW-0233">DNA recombination</keyword>
<proteinExistence type="inferred from homology"/>
<keyword evidence="2" id="KW-0238">DNA-binding</keyword>
<dbReference type="Pfam" id="PF00589">
    <property type="entry name" value="Phage_integrase"/>
    <property type="match status" value="1"/>
</dbReference>
<dbReference type="InterPro" id="IPR025269">
    <property type="entry name" value="SAM-like_dom"/>
</dbReference>
<feature type="domain" description="Tyr recombinase" evidence="4">
    <location>
        <begin position="223"/>
        <end position="400"/>
    </location>
</feature>
<evidence type="ECO:0000259" key="4">
    <source>
        <dbReference type="PROSITE" id="PS51898"/>
    </source>
</evidence>
<dbReference type="SUPFAM" id="SSF56349">
    <property type="entry name" value="DNA breaking-rejoining enzymes"/>
    <property type="match status" value="1"/>
</dbReference>
<sequence length="421" mass="49086">MKEKKQTFTVLFWIRKGRTSENMAPLHCRVTISGQRYEIPMNIYLPLSNWSSTAQKALGKTDICKEVNRYIEDLKMTIDETLTRIRNKRYPVNIENFKLMFNAQENEYSTITKLFEYHEIIEKKKFRENTFVGYRITRNHLINYIKIKYHTTDYDITTIDKAFVYEFFAYLQGFNRKDNKKLCTTNGALKHITRFKKVMNVAMANEWINTNPVCLLKVKRNKVDVGFLNEEDIKAIQKINLPANLSISREIFLFAVYTGVAYTDMTKLTNENITIGIDHTPWLNYKRQKTGARVALPLLEPAQQIIKKFDCYNTHKPNSHLFPLICNQVINRNLKKIAKAANVNKRVTYHIARHTFATTITLQREIPLETVSKMLGHANIATTQIYARVVDTKVMKDMAALKDMYAKKESQKSPNNKAANE</sequence>
<reference evidence="6 7" key="1">
    <citation type="submission" date="2018-08" db="EMBL/GenBank/DDBJ databases">
        <title>A genome reference for cultivated species of the human gut microbiota.</title>
        <authorList>
            <person name="Zou Y."/>
            <person name="Xue W."/>
            <person name="Luo G."/>
        </authorList>
    </citation>
    <scope>NUCLEOTIDE SEQUENCE [LARGE SCALE GENOMIC DNA]</scope>
    <source>
        <strain evidence="6 7">AF20-9LB</strain>
    </source>
</reference>
<comment type="similarity">
    <text evidence="1">Belongs to the 'phage' integrase family.</text>
</comment>
<dbReference type="PANTHER" id="PTHR30349">
    <property type="entry name" value="PHAGE INTEGRASE-RELATED"/>
    <property type="match status" value="1"/>
</dbReference>
<name>A0A395W5P8_BACOV</name>
<dbReference type="InterPro" id="IPR010998">
    <property type="entry name" value="Integrase_recombinase_N"/>
</dbReference>
<dbReference type="Gene3D" id="1.10.150.130">
    <property type="match status" value="1"/>
</dbReference>
<reference evidence="5 8" key="2">
    <citation type="journal article" date="2019" name="Nat. Med.">
        <title>A library of human gut bacterial isolates paired with longitudinal multiomics data enables mechanistic microbiome research.</title>
        <authorList>
            <person name="Poyet M."/>
            <person name="Groussin M."/>
            <person name="Gibbons S.M."/>
            <person name="Avila-Pacheco J."/>
            <person name="Jiang X."/>
            <person name="Kearney S.M."/>
            <person name="Perrotta A.R."/>
            <person name="Berdy B."/>
            <person name="Zhao S."/>
            <person name="Lieberman T.D."/>
            <person name="Swanson P.K."/>
            <person name="Smith M."/>
            <person name="Roesemann S."/>
            <person name="Alexander J.E."/>
            <person name="Rich S.A."/>
            <person name="Livny J."/>
            <person name="Vlamakis H."/>
            <person name="Clish C."/>
            <person name="Bullock K."/>
            <person name="Deik A."/>
            <person name="Scott J."/>
            <person name="Pierce K.A."/>
            <person name="Xavier R.J."/>
            <person name="Alm E.J."/>
        </authorList>
    </citation>
    <scope>NUCLEOTIDE SEQUENCE [LARGE SCALE GENOMIC DNA]</scope>
    <source>
        <strain evidence="5 8">BIOML-A183</strain>
    </source>
</reference>
<dbReference type="Pfam" id="PF17293">
    <property type="entry name" value="Arm-DNA-bind_5"/>
    <property type="match status" value="1"/>
</dbReference>